<accession>A0A1W2TRY5</accession>
<dbReference type="EMBL" id="DF977503">
    <property type="protein sequence ID" value="GAP91273.2"/>
    <property type="molecule type" value="Genomic_DNA"/>
</dbReference>
<evidence type="ECO:0000313" key="2">
    <source>
        <dbReference type="EMBL" id="GAP91273.2"/>
    </source>
</evidence>
<feature type="region of interest" description="Disordered" evidence="1">
    <location>
        <begin position="1"/>
        <end position="20"/>
    </location>
</feature>
<dbReference type="AlphaFoldDB" id="A0A1W2TRY5"/>
<keyword evidence="3" id="KW-1185">Reference proteome</keyword>
<evidence type="ECO:0000256" key="1">
    <source>
        <dbReference type="SAM" id="MobiDB-lite"/>
    </source>
</evidence>
<protein>
    <submittedName>
        <fullName evidence="2">Uncharacterized protein</fullName>
    </submittedName>
</protein>
<feature type="compositionally biased region" description="Pro residues" evidence="1">
    <location>
        <begin position="87"/>
        <end position="98"/>
    </location>
</feature>
<dbReference type="Proteomes" id="UP000054516">
    <property type="component" value="Unassembled WGS sequence"/>
</dbReference>
<sequence length="155" mass="17066">MSQHAYYPTTGGSVRDNEPRVSNLLGHSYGTIDMGRNPLYNMENSYDRNRSVASLTQKAQFDWNASPIQSAPSPPGFGHASAAMFGYPPPSPPPPPPATTVYPSAVYESAHPERDTRRSLPGLSARQYHHEGLTYPSMRDYRYQPTVGMGSFSSI</sequence>
<organism evidence="2">
    <name type="scientific">Rosellinia necatrix</name>
    <name type="common">White root-rot fungus</name>
    <dbReference type="NCBI Taxonomy" id="77044"/>
    <lineage>
        <taxon>Eukaryota</taxon>
        <taxon>Fungi</taxon>
        <taxon>Dikarya</taxon>
        <taxon>Ascomycota</taxon>
        <taxon>Pezizomycotina</taxon>
        <taxon>Sordariomycetes</taxon>
        <taxon>Xylariomycetidae</taxon>
        <taxon>Xylariales</taxon>
        <taxon>Xylariaceae</taxon>
        <taxon>Rosellinia</taxon>
    </lineage>
</organism>
<evidence type="ECO:0000313" key="3">
    <source>
        <dbReference type="Proteomes" id="UP000054516"/>
    </source>
</evidence>
<reference evidence="2" key="1">
    <citation type="submission" date="2016-03" db="EMBL/GenBank/DDBJ databases">
        <title>Draft genome sequence of Rosellinia necatrix.</title>
        <authorList>
            <person name="Kanematsu S."/>
        </authorList>
    </citation>
    <scope>NUCLEOTIDE SEQUENCE [LARGE SCALE GENOMIC DNA]</scope>
    <source>
        <strain evidence="2">W97</strain>
    </source>
</reference>
<name>A0A1W2TRY5_ROSNE</name>
<dbReference type="OrthoDB" id="194358at2759"/>
<feature type="region of interest" description="Disordered" evidence="1">
    <location>
        <begin position="82"/>
        <end position="124"/>
    </location>
</feature>
<proteinExistence type="predicted"/>
<gene>
    <name evidence="2" type="ORF">SAMD00023353_5800330</name>
</gene>